<dbReference type="EMBL" id="JBFOLJ010000003">
    <property type="protein sequence ID" value="KAL2549545.1"/>
    <property type="molecule type" value="Genomic_DNA"/>
</dbReference>
<proteinExistence type="predicted"/>
<evidence type="ECO:0000313" key="1">
    <source>
        <dbReference type="EMBL" id="KAL2549545.1"/>
    </source>
</evidence>
<keyword evidence="2" id="KW-1185">Reference proteome</keyword>
<dbReference type="AlphaFoldDB" id="A0ABD1WME6"/>
<accession>A0ABD1WME6</accession>
<gene>
    <name evidence="1" type="ORF">Fot_11075</name>
</gene>
<dbReference type="Proteomes" id="UP001604277">
    <property type="component" value="Unassembled WGS sequence"/>
</dbReference>
<name>A0ABD1WME6_9LAMI</name>
<reference evidence="2" key="1">
    <citation type="submission" date="2024-07" db="EMBL/GenBank/DDBJ databases">
        <title>Two chromosome-level genome assemblies of Korean endemic species Abeliophyllum distichum and Forsythia ovata (Oleaceae).</title>
        <authorList>
            <person name="Jang H."/>
        </authorList>
    </citation>
    <scope>NUCLEOTIDE SEQUENCE [LARGE SCALE GENOMIC DNA]</scope>
</reference>
<comment type="caution">
    <text evidence="1">The sequence shown here is derived from an EMBL/GenBank/DDBJ whole genome shotgun (WGS) entry which is preliminary data.</text>
</comment>
<protein>
    <submittedName>
        <fullName evidence="1">Uncharacterized protein</fullName>
    </submittedName>
</protein>
<organism evidence="1 2">
    <name type="scientific">Forsythia ovata</name>
    <dbReference type="NCBI Taxonomy" id="205694"/>
    <lineage>
        <taxon>Eukaryota</taxon>
        <taxon>Viridiplantae</taxon>
        <taxon>Streptophyta</taxon>
        <taxon>Embryophyta</taxon>
        <taxon>Tracheophyta</taxon>
        <taxon>Spermatophyta</taxon>
        <taxon>Magnoliopsida</taxon>
        <taxon>eudicotyledons</taxon>
        <taxon>Gunneridae</taxon>
        <taxon>Pentapetalae</taxon>
        <taxon>asterids</taxon>
        <taxon>lamiids</taxon>
        <taxon>Lamiales</taxon>
        <taxon>Oleaceae</taxon>
        <taxon>Forsythieae</taxon>
        <taxon>Forsythia</taxon>
    </lineage>
</organism>
<sequence length="113" mass="12279">MGVVVTSIVETIVSISVFSLDEDDGESSTAAQSLLQGVQNVVPLREIPHLVSAVPVADLNVSLPPLPPMSPQDMRKRIAEEMYEACRKKWGPLVAAKGLMKDACKMRRTNESC</sequence>
<evidence type="ECO:0000313" key="2">
    <source>
        <dbReference type="Proteomes" id="UP001604277"/>
    </source>
</evidence>